<evidence type="ECO:0000259" key="3">
    <source>
        <dbReference type="PROSITE" id="PS50994"/>
    </source>
</evidence>
<dbReference type="Pfam" id="PF07727">
    <property type="entry name" value="RVT_2"/>
    <property type="match status" value="1"/>
</dbReference>
<dbReference type="InterPro" id="IPR057670">
    <property type="entry name" value="SH3_retrovirus"/>
</dbReference>
<dbReference type="AlphaFoldDB" id="A0A438JPG1"/>
<protein>
    <submittedName>
        <fullName evidence="4">Retrovirus-related Pol polyprotein from transposon TNT 1-94</fullName>
    </submittedName>
</protein>
<dbReference type="InterPro" id="IPR054722">
    <property type="entry name" value="PolX-like_BBD"/>
</dbReference>
<evidence type="ECO:0000256" key="1">
    <source>
        <dbReference type="ARBA" id="ARBA00022750"/>
    </source>
</evidence>
<comment type="caution">
    <text evidence="4">The sequence shown here is derived from an EMBL/GenBank/DDBJ whole genome shotgun (WGS) entry which is preliminary data.</text>
</comment>
<dbReference type="EMBL" id="QGNW01000033">
    <property type="protein sequence ID" value="RVX10849.1"/>
    <property type="molecule type" value="Genomic_DNA"/>
</dbReference>
<dbReference type="Pfam" id="PF25597">
    <property type="entry name" value="SH3_retrovirus"/>
    <property type="match status" value="1"/>
</dbReference>
<sequence>MGQGYEDHLITQEADIPEVDRVQWRKIDAQLCSVLWQSVDPRILLHLQAYKTCFKFWTQAKGLYTNDIQRLYKVASAIVHLSQQDLDLSTYIGQIVSLKEQFLTVMPLTPDFSQTTSRGGRSGTRGRGQRPHCTYCNKLGHTRDRCYQLHGRPPRTAHMAQSSDSPLPQPLSSSASQTSQASIASVAQPGNASACLTHTSSLGPWILDSGASDHLSGNKDLFSSITTTSDLPTVTLANGSQTVAKGIGLALPCLLYLSLLSFILLNDRSTGKTIGIGRESQGLYHLTSDSSPAVCISTDAPLLIHNRLGHPSLSKFQKMVPRFSTLSSLPCESCQLGKHTRVSFPKRLNNRAKSPFELVHTDVWGPCRTASTLGFQYFVTFIDDYSRCTWLFLMKNRAELFSIFQKFYTEIQTQFNISIRVLRSDNAREYFSAQFTSFMSHHGILHQSSCAHTPQQNGVAERKNRHLVETARTLLLHNHVPFRFWGDAVLTACYLINRMPSSVLHDQIPHSLLFPDQPLYFLPPRVFGCTCFVHILTPGQDKLSAKAMKCLFLGYSRLQKGYRCYSLETHRYFISADVTFFEDSPFFSTTSESLPVSEVLPIPIVSPPDAMPPRPLQVYHRRPRVVAPLPFPEAPADSLPIPSASPAPALPSPNDLPIAVRKGTRSTRNPHPIYNFLSYHRLSSPYSAFVSAISSVSLPKSTHEALSHPGWRQAMVDEMAALHSNGTWDLVVLPSGKSTVGCRWVYAVKVGPDGQVDRLKARLVAKGYTQVYGSDYGDTFSPVAKIASVRLLLSMAAMCSWPLYQLDIKNAFLHGDLAEEVYMEQPPGFVAQGESGLVCRLRRSLYGLKQSPRAWFSRFSSVVQEFGMLRSTADHSVFYHHNSLGQCIYLVVYVDDIVITGSDQDGIQKLKQHLFTHFQTKDLGKLKYFLGIEIAQSSSGVVLSQRKYALDILEETGMLDCKPVDTPMDPNVKLVPGQGEPLGDPGRYRRLVGKLNYLTITRPDISFPVSVVSQFLQSPCDSHWDAVIRILRYIKSTPGQGVLYENRGHTQVVGYTDADWAGSPTDRRSTSGYCVFIGGNLISWKSKKQDVVARSSAEAEYRAMALATCELIWLRHLLQELRFGKDEQMKLICDNQAALHIASNPVFHERTKHIEVDCHFIREKIASGCVATSFVNSNDQLADIFTKSLRGPRIKYICNKLGAYDVYAPA</sequence>
<dbReference type="Pfam" id="PF00665">
    <property type="entry name" value="rve"/>
    <property type="match status" value="1"/>
</dbReference>
<dbReference type="SUPFAM" id="SSF56672">
    <property type="entry name" value="DNA/RNA polymerases"/>
    <property type="match status" value="1"/>
</dbReference>
<feature type="region of interest" description="Disordered" evidence="2">
    <location>
        <begin position="149"/>
        <end position="182"/>
    </location>
</feature>
<feature type="domain" description="Integrase catalytic" evidence="3">
    <location>
        <begin position="351"/>
        <end position="517"/>
    </location>
</feature>
<dbReference type="Pfam" id="PF13976">
    <property type="entry name" value="gag_pre-integrs"/>
    <property type="match status" value="1"/>
</dbReference>
<dbReference type="Proteomes" id="UP000288805">
    <property type="component" value="Unassembled WGS sequence"/>
</dbReference>
<organism evidence="4 5">
    <name type="scientific">Vitis vinifera</name>
    <name type="common">Grape</name>
    <dbReference type="NCBI Taxonomy" id="29760"/>
    <lineage>
        <taxon>Eukaryota</taxon>
        <taxon>Viridiplantae</taxon>
        <taxon>Streptophyta</taxon>
        <taxon>Embryophyta</taxon>
        <taxon>Tracheophyta</taxon>
        <taxon>Spermatophyta</taxon>
        <taxon>Magnoliopsida</taxon>
        <taxon>eudicotyledons</taxon>
        <taxon>Gunneridae</taxon>
        <taxon>Pentapetalae</taxon>
        <taxon>rosids</taxon>
        <taxon>Vitales</taxon>
        <taxon>Vitaceae</taxon>
        <taxon>Viteae</taxon>
        <taxon>Vitis</taxon>
    </lineage>
</organism>
<dbReference type="GO" id="GO:0015074">
    <property type="term" value="P:DNA integration"/>
    <property type="evidence" value="ECO:0007669"/>
    <property type="project" value="InterPro"/>
</dbReference>
<accession>A0A438JPG1</accession>
<proteinExistence type="predicted"/>
<dbReference type="InterPro" id="IPR012337">
    <property type="entry name" value="RNaseH-like_sf"/>
</dbReference>
<dbReference type="InterPro" id="IPR025724">
    <property type="entry name" value="GAG-pre-integrase_dom"/>
</dbReference>
<dbReference type="PANTHER" id="PTHR11439">
    <property type="entry name" value="GAG-POL-RELATED RETROTRANSPOSON"/>
    <property type="match status" value="1"/>
</dbReference>
<evidence type="ECO:0000256" key="2">
    <source>
        <dbReference type="SAM" id="MobiDB-lite"/>
    </source>
</evidence>
<dbReference type="SUPFAM" id="SSF53098">
    <property type="entry name" value="Ribonuclease H-like"/>
    <property type="match status" value="1"/>
</dbReference>
<dbReference type="GO" id="GO:0003676">
    <property type="term" value="F:nucleic acid binding"/>
    <property type="evidence" value="ECO:0007669"/>
    <property type="project" value="InterPro"/>
</dbReference>
<dbReference type="FunFam" id="3.30.420.10:FF:000440">
    <property type="match status" value="1"/>
</dbReference>
<dbReference type="InterPro" id="IPR043502">
    <property type="entry name" value="DNA/RNA_pol_sf"/>
</dbReference>
<keyword evidence="1" id="KW-0064">Aspartyl protease</keyword>
<keyword evidence="1" id="KW-0378">Hydrolase</keyword>
<dbReference type="InterPro" id="IPR013103">
    <property type="entry name" value="RVT_2"/>
</dbReference>
<dbReference type="Pfam" id="PF22936">
    <property type="entry name" value="Pol_BBD"/>
    <property type="match status" value="1"/>
</dbReference>
<dbReference type="InterPro" id="IPR001584">
    <property type="entry name" value="Integrase_cat-core"/>
</dbReference>
<dbReference type="InterPro" id="IPR036397">
    <property type="entry name" value="RNaseH_sf"/>
</dbReference>
<evidence type="ECO:0000313" key="5">
    <source>
        <dbReference type="Proteomes" id="UP000288805"/>
    </source>
</evidence>
<evidence type="ECO:0000313" key="4">
    <source>
        <dbReference type="EMBL" id="RVX10849.1"/>
    </source>
</evidence>
<gene>
    <name evidence="4" type="primary">POLX_55</name>
    <name evidence="4" type="ORF">CK203_018172</name>
</gene>
<name>A0A438JPG1_VITVI</name>
<keyword evidence="1" id="KW-0645">Protease</keyword>
<dbReference type="CDD" id="cd09272">
    <property type="entry name" value="RNase_HI_RT_Ty1"/>
    <property type="match status" value="1"/>
</dbReference>
<reference evidence="4 5" key="1">
    <citation type="journal article" date="2018" name="PLoS Genet.">
        <title>Population sequencing reveals clonal diversity and ancestral inbreeding in the grapevine cultivar Chardonnay.</title>
        <authorList>
            <person name="Roach M.J."/>
            <person name="Johnson D.L."/>
            <person name="Bohlmann J."/>
            <person name="van Vuuren H.J."/>
            <person name="Jones S.J."/>
            <person name="Pretorius I.S."/>
            <person name="Schmidt S.A."/>
            <person name="Borneman A.R."/>
        </authorList>
    </citation>
    <scope>NUCLEOTIDE SEQUENCE [LARGE SCALE GENOMIC DNA]</scope>
    <source>
        <strain evidence="5">cv. Chardonnay</strain>
        <tissue evidence="4">Leaf</tissue>
    </source>
</reference>
<dbReference type="PROSITE" id="PS50994">
    <property type="entry name" value="INTEGRASE"/>
    <property type="match status" value="1"/>
</dbReference>
<dbReference type="PANTHER" id="PTHR11439:SF484">
    <property type="entry name" value="REVERSE TRANSCRIPTASE TY1_COPIA-TYPE DOMAIN-CONTAINING PROTEIN"/>
    <property type="match status" value="1"/>
</dbReference>
<feature type="compositionally biased region" description="Low complexity" evidence="2">
    <location>
        <begin position="160"/>
        <end position="182"/>
    </location>
</feature>
<dbReference type="Gene3D" id="3.30.420.10">
    <property type="entry name" value="Ribonuclease H-like superfamily/Ribonuclease H"/>
    <property type="match status" value="1"/>
</dbReference>
<dbReference type="GO" id="GO:0004190">
    <property type="term" value="F:aspartic-type endopeptidase activity"/>
    <property type="evidence" value="ECO:0007669"/>
    <property type="project" value="UniProtKB-KW"/>
</dbReference>